<dbReference type="SUPFAM" id="SSF52540">
    <property type="entry name" value="P-loop containing nucleoside triphosphate hydrolases"/>
    <property type="match status" value="1"/>
</dbReference>
<dbReference type="Pfam" id="PF00612">
    <property type="entry name" value="IQ"/>
    <property type="match status" value="2"/>
</dbReference>
<dbReference type="AlphaFoldDB" id="A0A3P7GRC4"/>
<dbReference type="GO" id="GO:0003779">
    <property type="term" value="F:actin binding"/>
    <property type="evidence" value="ECO:0007669"/>
    <property type="project" value="UniProtKB-KW"/>
</dbReference>
<dbReference type="InterPro" id="IPR051724">
    <property type="entry name" value="Actin_motor_Myosin"/>
</dbReference>
<feature type="domain" description="Myosin motor" evidence="2">
    <location>
        <begin position="1"/>
        <end position="90"/>
    </location>
</feature>
<name>A0A3P7GRC4_TOXCA</name>
<dbReference type="GO" id="GO:0003774">
    <property type="term" value="F:cytoskeletal motor activity"/>
    <property type="evidence" value="ECO:0007669"/>
    <property type="project" value="InterPro"/>
</dbReference>
<sequence>MVCRQLRYSGMMETIRIRKAGYPIRHEYESFVHRYRLLINGIGPVHKIDCYAAAKKICEAVLGSKADFQLGRTKVFLKDAQDLFLEQERERMLTERVITIQKVVRGWLQRKRFAKMRVAAVVIQKHWRGYVQRRRYEQMQIGFARLQAVLRSRQLVIHYKRLRRIVILFQASSYEKLFRSINQQYRLIGESISTGIYLLNS</sequence>
<dbReference type="PROSITE" id="PS50096">
    <property type="entry name" value="IQ"/>
    <property type="match status" value="2"/>
</dbReference>
<dbReference type="PANTHER" id="PTHR46049:SF10">
    <property type="entry name" value="MYOSIN VIIA"/>
    <property type="match status" value="1"/>
</dbReference>
<proteinExistence type="inferred from homology"/>
<dbReference type="GO" id="GO:0005524">
    <property type="term" value="F:ATP binding"/>
    <property type="evidence" value="ECO:0007669"/>
    <property type="project" value="InterPro"/>
</dbReference>
<organism evidence="3">
    <name type="scientific">Toxocara canis</name>
    <name type="common">Canine roundworm</name>
    <dbReference type="NCBI Taxonomy" id="6265"/>
    <lineage>
        <taxon>Eukaryota</taxon>
        <taxon>Metazoa</taxon>
        <taxon>Ecdysozoa</taxon>
        <taxon>Nematoda</taxon>
        <taxon>Chromadorea</taxon>
        <taxon>Rhabditida</taxon>
        <taxon>Spirurina</taxon>
        <taxon>Ascaridomorpha</taxon>
        <taxon>Ascaridoidea</taxon>
        <taxon>Toxocaridae</taxon>
        <taxon>Toxocara</taxon>
    </lineage>
</organism>
<dbReference type="Gene3D" id="1.20.5.190">
    <property type="match status" value="1"/>
</dbReference>
<evidence type="ECO:0000313" key="3">
    <source>
        <dbReference type="EMBL" id="VDM51310.1"/>
    </source>
</evidence>
<accession>A0A3P7GRC4</accession>
<dbReference type="InterPro" id="IPR001609">
    <property type="entry name" value="Myosin_head_motor_dom-like"/>
</dbReference>
<comment type="similarity">
    <text evidence="1">Belongs to the TRAFAC class myosin-kinesin ATPase superfamily. Myosin family.</text>
</comment>
<dbReference type="InterPro" id="IPR000048">
    <property type="entry name" value="IQ_motif_EF-hand-BS"/>
</dbReference>
<evidence type="ECO:0000259" key="2">
    <source>
        <dbReference type="PROSITE" id="PS51456"/>
    </source>
</evidence>
<dbReference type="InterPro" id="IPR027417">
    <property type="entry name" value="P-loop_NTPase"/>
</dbReference>
<dbReference type="EMBL" id="UYWY01027914">
    <property type="protein sequence ID" value="VDM51310.1"/>
    <property type="molecule type" value="Genomic_DNA"/>
</dbReference>
<comment type="caution">
    <text evidence="1">Lacks conserved residue(s) required for the propagation of feature annotation.</text>
</comment>
<dbReference type="Gene3D" id="6.20.240.20">
    <property type="match status" value="1"/>
</dbReference>
<gene>
    <name evidence="3" type="ORF">TCNE_LOCUS19989</name>
</gene>
<reference evidence="3" key="1">
    <citation type="submission" date="2018-11" db="EMBL/GenBank/DDBJ databases">
        <authorList>
            <consortium name="Pathogen Informatics"/>
        </authorList>
    </citation>
    <scope>NUCLEOTIDE SEQUENCE [LARGE SCALE GENOMIC DNA]</scope>
</reference>
<dbReference type="PANTHER" id="PTHR46049">
    <property type="entry name" value="AGAP003327-PA"/>
    <property type="match status" value="1"/>
</dbReference>
<dbReference type="PROSITE" id="PS51456">
    <property type="entry name" value="MYOSIN_MOTOR"/>
    <property type="match status" value="1"/>
</dbReference>
<keyword evidence="1" id="KW-0009">Actin-binding</keyword>
<dbReference type="Pfam" id="PF00063">
    <property type="entry name" value="Myosin_head"/>
    <property type="match status" value="1"/>
</dbReference>
<dbReference type="SMART" id="SM00015">
    <property type="entry name" value="IQ"/>
    <property type="match status" value="2"/>
</dbReference>
<evidence type="ECO:0000256" key="1">
    <source>
        <dbReference type="PROSITE-ProRule" id="PRU00782"/>
    </source>
</evidence>
<dbReference type="CDD" id="cd23767">
    <property type="entry name" value="IQCD"/>
    <property type="match status" value="1"/>
</dbReference>
<protein>
    <recommendedName>
        <fullName evidence="2">Myosin motor domain-containing protein</fullName>
    </recommendedName>
</protein>
<keyword evidence="1" id="KW-0505">Motor protein</keyword>
<keyword evidence="1" id="KW-0518">Myosin</keyword>
<dbReference type="GO" id="GO:0016459">
    <property type="term" value="C:myosin complex"/>
    <property type="evidence" value="ECO:0007669"/>
    <property type="project" value="UniProtKB-KW"/>
</dbReference>